<dbReference type="AlphaFoldDB" id="A0A086CIQ8"/>
<feature type="transmembrane region" description="Helical" evidence="1">
    <location>
        <begin position="74"/>
        <end position="92"/>
    </location>
</feature>
<gene>
    <name evidence="2" type="ORF">ucyna2_00134</name>
</gene>
<dbReference type="EMBL" id="JPSP01000001">
    <property type="protein sequence ID" value="KFF42072.1"/>
    <property type="molecule type" value="Genomic_DNA"/>
</dbReference>
<comment type="caution">
    <text evidence="2">The sequence shown here is derived from an EMBL/GenBank/DDBJ whole genome shotgun (WGS) entry which is preliminary data.</text>
</comment>
<dbReference type="Proteomes" id="UP000028922">
    <property type="component" value="Unassembled WGS sequence"/>
</dbReference>
<keyword evidence="1" id="KW-1133">Transmembrane helix</keyword>
<keyword evidence="1" id="KW-0472">Membrane</keyword>
<evidence type="ECO:0000256" key="1">
    <source>
        <dbReference type="SAM" id="Phobius"/>
    </source>
</evidence>
<accession>A0A086CIQ8</accession>
<keyword evidence="1" id="KW-0812">Transmembrane</keyword>
<name>A0A086CIQ8_9CHRO</name>
<protein>
    <submittedName>
        <fullName evidence="2">Uncharacterized protein</fullName>
    </submittedName>
</protein>
<proteinExistence type="predicted"/>
<reference evidence="2 3" key="1">
    <citation type="submission" date="2014-08" db="EMBL/GenBank/DDBJ databases">
        <title>Comparative genomics reveals surprising divergence of two closely related strains of uncultivated UCYN-A cyanobacteria.</title>
        <authorList>
            <person name="Bombar D."/>
            <person name="Heller P."/>
            <person name="Sanchez-Baracaldo P."/>
            <person name="Carter B.J."/>
            <person name="Zert J.P."/>
        </authorList>
    </citation>
    <scope>NUCLEOTIDE SEQUENCE [LARGE SCALE GENOMIC DNA]</scope>
</reference>
<evidence type="ECO:0000313" key="2">
    <source>
        <dbReference type="EMBL" id="KFF42072.1"/>
    </source>
</evidence>
<feature type="transmembrane region" description="Helical" evidence="1">
    <location>
        <begin position="50"/>
        <end position="68"/>
    </location>
</feature>
<evidence type="ECO:0000313" key="3">
    <source>
        <dbReference type="Proteomes" id="UP000028922"/>
    </source>
</evidence>
<organism evidence="2 3">
    <name type="scientific">Candidatus Atelocyanobacterium thalassa isolate SIO64986</name>
    <dbReference type="NCBI Taxonomy" id="1527444"/>
    <lineage>
        <taxon>Bacteria</taxon>
        <taxon>Bacillati</taxon>
        <taxon>Cyanobacteriota</taxon>
        <taxon>Cyanophyceae</taxon>
        <taxon>Oscillatoriophycideae</taxon>
        <taxon>Chroococcales</taxon>
        <taxon>Aphanothecaceae</taxon>
        <taxon>Candidatus Atelocyanobacterium</taxon>
        <taxon>Candidatus Atelocyanobacterium thalassae</taxon>
    </lineage>
</organism>
<sequence>MTNHYDEKTLYKKSKSRISTKKTKLRFLDIKENKEKFVEKILVSYDRLQNPSKIIAIFLGLVISLLILNSIINMIISLIAICIVLSSIYIFYKR</sequence>